<dbReference type="SUPFAM" id="SSF52833">
    <property type="entry name" value="Thioredoxin-like"/>
    <property type="match status" value="1"/>
</dbReference>
<dbReference type="Proteomes" id="UP001150925">
    <property type="component" value="Unassembled WGS sequence"/>
</dbReference>
<name>A0A9W8AIE6_9FUNG</name>
<evidence type="ECO:0000256" key="1">
    <source>
        <dbReference type="ARBA" id="ARBA00023157"/>
    </source>
</evidence>
<dbReference type="InterPro" id="IPR037047">
    <property type="entry name" value="PITH_dom_sf"/>
</dbReference>
<dbReference type="AlphaFoldDB" id="A0A9W8AIE6"/>
<dbReference type="PANTHER" id="PTHR46115">
    <property type="entry name" value="THIOREDOXIN-LIKE PROTEIN 1"/>
    <property type="match status" value="1"/>
</dbReference>
<dbReference type="PROSITE" id="PS51532">
    <property type="entry name" value="PITH"/>
    <property type="match status" value="1"/>
</dbReference>
<reference evidence="4" key="1">
    <citation type="submission" date="2022-07" db="EMBL/GenBank/DDBJ databases">
        <title>Phylogenomic reconstructions and comparative analyses of Kickxellomycotina fungi.</title>
        <authorList>
            <person name="Reynolds N.K."/>
            <person name="Stajich J.E."/>
            <person name="Barry K."/>
            <person name="Grigoriev I.V."/>
            <person name="Crous P."/>
            <person name="Smith M.E."/>
        </authorList>
    </citation>
    <scope>NUCLEOTIDE SEQUENCE</scope>
    <source>
        <strain evidence="4">RSA 1196</strain>
    </source>
</reference>
<evidence type="ECO:0000256" key="2">
    <source>
        <dbReference type="SAM" id="MobiDB-lite"/>
    </source>
</evidence>
<dbReference type="InterPro" id="IPR008979">
    <property type="entry name" value="Galactose-bd-like_sf"/>
</dbReference>
<dbReference type="CDD" id="cd02947">
    <property type="entry name" value="TRX_family"/>
    <property type="match status" value="1"/>
</dbReference>
<keyword evidence="1" id="KW-1015">Disulfide bond</keyword>
<dbReference type="Gene3D" id="3.40.30.10">
    <property type="entry name" value="Glutaredoxin"/>
    <property type="match status" value="1"/>
</dbReference>
<accession>A0A9W8AIE6</accession>
<evidence type="ECO:0000313" key="5">
    <source>
        <dbReference type="Proteomes" id="UP001150925"/>
    </source>
</evidence>
<dbReference type="InterPro" id="IPR013766">
    <property type="entry name" value="Thioredoxin_domain"/>
</dbReference>
<protein>
    <recommendedName>
        <fullName evidence="3">PITH domain-containing protein</fullName>
    </recommendedName>
</protein>
<dbReference type="SUPFAM" id="SSF49785">
    <property type="entry name" value="Galactose-binding domain-like"/>
    <property type="match status" value="1"/>
</dbReference>
<keyword evidence="5" id="KW-1185">Reference proteome</keyword>
<dbReference type="GO" id="GO:0005737">
    <property type="term" value="C:cytoplasm"/>
    <property type="evidence" value="ECO:0007669"/>
    <property type="project" value="UniProtKB-ARBA"/>
</dbReference>
<dbReference type="Gene3D" id="2.60.120.470">
    <property type="entry name" value="PITH domain"/>
    <property type="match status" value="1"/>
</dbReference>
<evidence type="ECO:0000313" key="4">
    <source>
        <dbReference type="EMBL" id="KAJ1955107.1"/>
    </source>
</evidence>
<proteinExistence type="predicted"/>
<organism evidence="4 5">
    <name type="scientific">Dispira parvispora</name>
    <dbReference type="NCBI Taxonomy" id="1520584"/>
    <lineage>
        <taxon>Eukaryota</taxon>
        <taxon>Fungi</taxon>
        <taxon>Fungi incertae sedis</taxon>
        <taxon>Zoopagomycota</taxon>
        <taxon>Kickxellomycotina</taxon>
        <taxon>Dimargaritomycetes</taxon>
        <taxon>Dimargaritales</taxon>
        <taxon>Dimargaritaceae</taxon>
        <taxon>Dispira</taxon>
    </lineage>
</organism>
<sequence>MQEITAIDRFRAAVDRSADQVALSESFTQVEFIKVDIDAAKEIARDNVISSVPTFLIYKDRQKVAQVTGAKLKEIEDQLRQWGGNPTKPYSFNKRQGSEGSSSGNQAASPPAGDTYGVRGHQDLSSSVLATQVGCLNQSDTHPVGNVLKKDSSYLQSDVDEQLLIYIPFNQKVRLHSLKFMAPLENAPHTVRVYANRPNLNFDEVDTVQPTQVLNLTEEDYTAQSATALRFVRFQNVTSITLFIENNLADEDTTIVQQIVPIGTAVESTNVSDIRQSEQ</sequence>
<dbReference type="EMBL" id="JANBPY010002413">
    <property type="protein sequence ID" value="KAJ1955107.1"/>
    <property type="molecule type" value="Genomic_DNA"/>
</dbReference>
<dbReference type="InterPro" id="IPR036249">
    <property type="entry name" value="Thioredoxin-like_sf"/>
</dbReference>
<dbReference type="Pfam" id="PF06201">
    <property type="entry name" value="PITH"/>
    <property type="match status" value="1"/>
</dbReference>
<comment type="caution">
    <text evidence="4">The sequence shown here is derived from an EMBL/GenBank/DDBJ whole genome shotgun (WGS) entry which is preliminary data.</text>
</comment>
<feature type="region of interest" description="Disordered" evidence="2">
    <location>
        <begin position="79"/>
        <end position="120"/>
    </location>
</feature>
<gene>
    <name evidence="4" type="ORF">IWQ62_005604</name>
</gene>
<feature type="compositionally biased region" description="Polar residues" evidence="2">
    <location>
        <begin position="88"/>
        <end position="108"/>
    </location>
</feature>
<evidence type="ECO:0000259" key="3">
    <source>
        <dbReference type="PROSITE" id="PS51532"/>
    </source>
</evidence>
<dbReference type="Pfam" id="PF00085">
    <property type="entry name" value="Thioredoxin"/>
    <property type="match status" value="1"/>
</dbReference>
<dbReference type="InterPro" id="IPR010400">
    <property type="entry name" value="PITH_dom"/>
</dbReference>
<feature type="domain" description="PITH" evidence="3">
    <location>
        <begin position="113"/>
        <end position="279"/>
    </location>
</feature>
<dbReference type="OrthoDB" id="10263751at2759"/>